<sequence>MSPGLLAIIGIAVLTAALLLFAVYKLSEE</sequence>
<evidence type="ECO:0000313" key="2">
    <source>
        <dbReference type="EMBL" id="SDY24806.1"/>
    </source>
</evidence>
<protein>
    <submittedName>
        <fullName evidence="2">Uncharacterized protein</fullName>
    </submittedName>
</protein>
<evidence type="ECO:0000256" key="1">
    <source>
        <dbReference type="SAM" id="Phobius"/>
    </source>
</evidence>
<reference evidence="2 3" key="1">
    <citation type="submission" date="2016-10" db="EMBL/GenBank/DDBJ databases">
        <authorList>
            <person name="de Groot N.N."/>
        </authorList>
    </citation>
    <scope>NUCLEOTIDE SEQUENCE [LARGE SCALE GENOMIC DNA]</scope>
    <source>
        <strain evidence="2 3">Nm1</strain>
    </source>
</reference>
<proteinExistence type="predicted"/>
<gene>
    <name evidence="2" type="ORF">SAMN05421881_102527</name>
</gene>
<evidence type="ECO:0000313" key="3">
    <source>
        <dbReference type="Proteomes" id="UP000198640"/>
    </source>
</evidence>
<dbReference type="Proteomes" id="UP000198640">
    <property type="component" value="Unassembled WGS sequence"/>
</dbReference>
<accession>A0A1H3IAR5</accession>
<dbReference type="EMBL" id="FNOY01000025">
    <property type="protein sequence ID" value="SDY24806.1"/>
    <property type="molecule type" value="Genomic_DNA"/>
</dbReference>
<keyword evidence="1" id="KW-0472">Membrane</keyword>
<keyword evidence="1" id="KW-0812">Transmembrane</keyword>
<name>A0A1H3IAR5_9PROT</name>
<keyword evidence="1" id="KW-1133">Transmembrane helix</keyword>
<dbReference type="AlphaFoldDB" id="A0A1H3IAR5"/>
<feature type="transmembrane region" description="Helical" evidence="1">
    <location>
        <begin position="6"/>
        <end position="24"/>
    </location>
</feature>
<organism evidence="2 3">
    <name type="scientific">Nitrosomonas halophila</name>
    <dbReference type="NCBI Taxonomy" id="44576"/>
    <lineage>
        <taxon>Bacteria</taxon>
        <taxon>Pseudomonadati</taxon>
        <taxon>Pseudomonadota</taxon>
        <taxon>Betaproteobacteria</taxon>
        <taxon>Nitrosomonadales</taxon>
        <taxon>Nitrosomonadaceae</taxon>
        <taxon>Nitrosomonas</taxon>
    </lineage>
</organism>
<keyword evidence="3" id="KW-1185">Reference proteome</keyword>